<organism evidence="2">
    <name type="scientific">groundwater metagenome</name>
    <dbReference type="NCBI Taxonomy" id="717931"/>
    <lineage>
        <taxon>unclassified sequences</taxon>
        <taxon>metagenomes</taxon>
        <taxon>ecological metagenomes</taxon>
    </lineage>
</organism>
<proteinExistence type="predicted"/>
<dbReference type="EMBL" id="CCXY01000087">
    <property type="protein sequence ID" value="CEG11925.1"/>
    <property type="molecule type" value="Genomic_DNA"/>
</dbReference>
<reference evidence="2" key="1">
    <citation type="submission" date="2014-09" db="EMBL/GenBank/DDBJ databases">
        <authorList>
            <person name="Probst J Alexander"/>
        </authorList>
    </citation>
    <scope>NUCLEOTIDE SEQUENCE</scope>
</reference>
<name>A0A098EAA9_9ZZZZ</name>
<dbReference type="EMBL" id="CCXY01000074">
    <property type="protein sequence ID" value="CEG11707.1"/>
    <property type="molecule type" value="Genomic_DNA"/>
</dbReference>
<protein>
    <submittedName>
        <fullName evidence="2">Uncharacterized protein</fullName>
    </submittedName>
</protein>
<sequence length="44" mass="5585">MYKFNLKNLINIKYKDIIQRYKIITIKWMVRITQRNKRKKKNLS</sequence>
<gene>
    <name evidence="1" type="ORF">MSIBF_A1650008</name>
    <name evidence="2" type="ORF">MSIBF_A1770014</name>
</gene>
<dbReference type="AlphaFoldDB" id="A0A098EAA9"/>
<accession>A0A098EAA9</accession>
<evidence type="ECO:0000313" key="1">
    <source>
        <dbReference type="EMBL" id="CEG11707.1"/>
    </source>
</evidence>
<evidence type="ECO:0000313" key="2">
    <source>
        <dbReference type="EMBL" id="CEG11925.1"/>
    </source>
</evidence>